<evidence type="ECO:0000259" key="5">
    <source>
        <dbReference type="Pfam" id="PF05118"/>
    </source>
</evidence>
<dbReference type="GO" id="GO:0016020">
    <property type="term" value="C:membrane"/>
    <property type="evidence" value="ECO:0007669"/>
    <property type="project" value="TreeGrafter"/>
</dbReference>
<proteinExistence type="inferred from homology"/>
<dbReference type="InterPro" id="IPR051821">
    <property type="entry name" value="Asp/Asn_beta-hydroxylase"/>
</dbReference>
<dbReference type="Gene3D" id="1.25.40.10">
    <property type="entry name" value="Tetratricopeptide repeat domain"/>
    <property type="match status" value="1"/>
</dbReference>
<evidence type="ECO:0000256" key="2">
    <source>
        <dbReference type="ARBA" id="ARBA00022964"/>
    </source>
</evidence>
<dbReference type="Pfam" id="PF05118">
    <property type="entry name" value="Asp_Arg_Hydrox"/>
    <property type="match status" value="1"/>
</dbReference>
<keyword evidence="7" id="KW-1185">Reference proteome</keyword>
<evidence type="ECO:0000256" key="3">
    <source>
        <dbReference type="ARBA" id="ARBA00023002"/>
    </source>
</evidence>
<protein>
    <submittedName>
        <fullName evidence="6">Aspartyl/asparaginyl beta-hydroxylase</fullName>
    </submittedName>
</protein>
<name>A0A245ZKN8_9SPHN</name>
<gene>
    <name evidence="6" type="ORF">SPDO_19920</name>
</gene>
<dbReference type="PANTHER" id="PTHR46332">
    <property type="entry name" value="ASPARTATE BETA-HYDROXYLASE DOMAIN-CONTAINING PROTEIN 2"/>
    <property type="match status" value="1"/>
</dbReference>
<dbReference type="AlphaFoldDB" id="A0A245ZKN8"/>
<comment type="similarity">
    <text evidence="1">Belongs to the aspartyl/asparaginyl beta-hydroxylase family.</text>
</comment>
<dbReference type="SUPFAM" id="SSF48452">
    <property type="entry name" value="TPR-like"/>
    <property type="match status" value="1"/>
</dbReference>
<evidence type="ECO:0000256" key="4">
    <source>
        <dbReference type="PROSITE-ProRule" id="PRU00339"/>
    </source>
</evidence>
<dbReference type="InterPro" id="IPR007803">
    <property type="entry name" value="Asp/Arg/Pro-Hydrxlase"/>
</dbReference>
<organism evidence="6 7">
    <name type="scientific">Sphingomonas dokdonensis</name>
    <dbReference type="NCBI Taxonomy" id="344880"/>
    <lineage>
        <taxon>Bacteria</taxon>
        <taxon>Pseudomonadati</taxon>
        <taxon>Pseudomonadota</taxon>
        <taxon>Alphaproteobacteria</taxon>
        <taxon>Sphingomonadales</taxon>
        <taxon>Sphingomonadaceae</taxon>
        <taxon>Sphingomonas</taxon>
    </lineage>
</organism>
<dbReference type="InterPro" id="IPR027443">
    <property type="entry name" value="IPNS-like_sf"/>
</dbReference>
<keyword evidence="2" id="KW-0223">Dioxygenase</keyword>
<dbReference type="InterPro" id="IPR011990">
    <property type="entry name" value="TPR-like_helical_dom_sf"/>
</dbReference>
<evidence type="ECO:0000313" key="7">
    <source>
        <dbReference type="Proteomes" id="UP000197290"/>
    </source>
</evidence>
<dbReference type="SUPFAM" id="SSF51197">
    <property type="entry name" value="Clavaminate synthase-like"/>
    <property type="match status" value="1"/>
</dbReference>
<evidence type="ECO:0000256" key="1">
    <source>
        <dbReference type="ARBA" id="ARBA00007730"/>
    </source>
</evidence>
<evidence type="ECO:0000313" key="6">
    <source>
        <dbReference type="EMBL" id="OWK30307.1"/>
    </source>
</evidence>
<reference evidence="6 7" key="1">
    <citation type="submission" date="2017-03" db="EMBL/GenBank/DDBJ databases">
        <title>Genome sequence of Sphingomonas dokdonensis DSM 21029.</title>
        <authorList>
            <person name="Poehlein A."/>
            <person name="Wuebbeler J.H."/>
            <person name="Steinbuechel A."/>
            <person name="Daniel R."/>
        </authorList>
    </citation>
    <scope>NUCLEOTIDE SEQUENCE [LARGE SCALE GENOMIC DNA]</scope>
    <source>
        <strain evidence="6 7">DSM 21029</strain>
    </source>
</reference>
<dbReference type="GO" id="GO:0051213">
    <property type="term" value="F:dioxygenase activity"/>
    <property type="evidence" value="ECO:0007669"/>
    <property type="project" value="UniProtKB-KW"/>
</dbReference>
<dbReference type="EMBL" id="NBBI01000003">
    <property type="protein sequence ID" value="OWK30307.1"/>
    <property type="molecule type" value="Genomic_DNA"/>
</dbReference>
<dbReference type="Gene3D" id="2.60.120.330">
    <property type="entry name" value="B-lactam Antibiotic, Isopenicillin N Synthase, Chain"/>
    <property type="match status" value="1"/>
</dbReference>
<feature type="domain" description="Aspartyl/asparaginy/proline hydroxylase" evidence="5">
    <location>
        <begin position="200"/>
        <end position="363"/>
    </location>
</feature>
<dbReference type="RefSeq" id="WP_088367305.1">
    <property type="nucleotide sequence ID" value="NZ_NBBI01000003.1"/>
</dbReference>
<dbReference type="OrthoDB" id="21665at2"/>
<keyword evidence="3" id="KW-0560">Oxidoreductase</keyword>
<keyword evidence="4" id="KW-0802">TPR repeat</keyword>
<sequence>MSLTSQEANARGLAALRAQDIDQAQRLFEQAVALDPAAGSLWRNLAHARRLAGDEPGERQALEGALGIDARDLQALVRLAQWFERAGDRREAMLRWSGVIQLGEQIAQPSAEFGQLLDHARDYCAAQGQAIAAPIRQALMPQVNGFDQTSRRRSQAFLDHSLSGRRIYPNVCAGLHYPFLPADEFFDDHHFPWFAALAADTDAIRAELEALIADPGDDLIPYVRMEKGQSGSQWDPLNNNLDWGACFLWEYGRPNAPVLARCPRTVAALARLPGARIPGRAPSAFFSMLKPHTRIPPHTGVTNTRAIVHLPLIVPPGCGFRVGGETREWVIGQPFAFDDTIEHEAWNNSDELRAVLIFDVWSPHLSPEEQSVVAEYCGMIDDLADSPVKG</sequence>
<dbReference type="PANTHER" id="PTHR46332:SF5">
    <property type="entry name" value="ASPARTATE BETA-HYDROXYLASE DOMAIN CONTAINING 2"/>
    <property type="match status" value="1"/>
</dbReference>
<dbReference type="InterPro" id="IPR019734">
    <property type="entry name" value="TPR_rpt"/>
</dbReference>
<feature type="repeat" description="TPR" evidence="4">
    <location>
        <begin position="5"/>
        <end position="38"/>
    </location>
</feature>
<comment type="caution">
    <text evidence="6">The sequence shown here is derived from an EMBL/GenBank/DDBJ whole genome shotgun (WGS) entry which is preliminary data.</text>
</comment>
<dbReference type="Proteomes" id="UP000197290">
    <property type="component" value="Unassembled WGS sequence"/>
</dbReference>
<dbReference type="PROSITE" id="PS50005">
    <property type="entry name" value="TPR"/>
    <property type="match status" value="1"/>
</dbReference>
<accession>A0A245ZKN8</accession>